<sequence length="465" mass="49906">MTTRDKRVPKPKTMSDGTQAIVPGTPQSQASFQSALSSPDAFPMQSVQFYIPHDDHTPRAPAAAHTRSRTHSRTRAQSHSRHASSDDDGEHFDFAEADAEAGFDDEDVEFVNPEEANPPQARGRSHASRTTAPRQVVLNSPERPMPAQRQKAGSRTRAASNNSSPGPASRGNSNPGSRGNSNPSSRTSSQVRPPAQPARSTSRNTPNPVPAPVPGAPSQVPRSSGQPAPRSSGQPAPRSSGQPAPRSSGQPAPRSSGQPAPRSSQPTTRPPPQATTRPAGQAAAPSQPPRSRPGSRSRPAAVPAAAAAPTAPAAAAVPIPVVPQQVVTKTKPTNPKRGEDVNVFFFRDKTRVEASYCLLCDAHVEQTGGDLPYTWTYGPTTGITNLRMHIQKYHKEEYLETCAKNNWNSLLPHRARDEIALVPPEFTWGGFINHLIAFFILNDEQQGFSPLLRVSSPRSRQDGYT</sequence>
<evidence type="ECO:0000313" key="2">
    <source>
        <dbReference type="Proteomes" id="UP000308600"/>
    </source>
</evidence>
<name>A0ACD3A429_9AGAR</name>
<proteinExistence type="predicted"/>
<dbReference type="Proteomes" id="UP000308600">
    <property type="component" value="Unassembled WGS sequence"/>
</dbReference>
<organism evidence="1 2">
    <name type="scientific">Pluteus cervinus</name>
    <dbReference type="NCBI Taxonomy" id="181527"/>
    <lineage>
        <taxon>Eukaryota</taxon>
        <taxon>Fungi</taxon>
        <taxon>Dikarya</taxon>
        <taxon>Basidiomycota</taxon>
        <taxon>Agaricomycotina</taxon>
        <taxon>Agaricomycetes</taxon>
        <taxon>Agaricomycetidae</taxon>
        <taxon>Agaricales</taxon>
        <taxon>Pluteineae</taxon>
        <taxon>Pluteaceae</taxon>
        <taxon>Pluteus</taxon>
    </lineage>
</organism>
<accession>A0ACD3A429</accession>
<keyword evidence="2" id="KW-1185">Reference proteome</keyword>
<dbReference type="EMBL" id="ML208780">
    <property type="protein sequence ID" value="TFK60406.1"/>
    <property type="molecule type" value="Genomic_DNA"/>
</dbReference>
<protein>
    <submittedName>
        <fullName evidence="1">Uncharacterized protein</fullName>
    </submittedName>
</protein>
<evidence type="ECO:0000313" key="1">
    <source>
        <dbReference type="EMBL" id="TFK60406.1"/>
    </source>
</evidence>
<reference evidence="1 2" key="1">
    <citation type="journal article" date="2019" name="Nat. Ecol. Evol.">
        <title>Megaphylogeny resolves global patterns of mushroom evolution.</title>
        <authorList>
            <person name="Varga T."/>
            <person name="Krizsan K."/>
            <person name="Foldi C."/>
            <person name="Dima B."/>
            <person name="Sanchez-Garcia M."/>
            <person name="Sanchez-Ramirez S."/>
            <person name="Szollosi G.J."/>
            <person name="Szarkandi J.G."/>
            <person name="Papp V."/>
            <person name="Albert L."/>
            <person name="Andreopoulos W."/>
            <person name="Angelini C."/>
            <person name="Antonin V."/>
            <person name="Barry K.W."/>
            <person name="Bougher N.L."/>
            <person name="Buchanan P."/>
            <person name="Buyck B."/>
            <person name="Bense V."/>
            <person name="Catcheside P."/>
            <person name="Chovatia M."/>
            <person name="Cooper J."/>
            <person name="Damon W."/>
            <person name="Desjardin D."/>
            <person name="Finy P."/>
            <person name="Geml J."/>
            <person name="Haridas S."/>
            <person name="Hughes K."/>
            <person name="Justo A."/>
            <person name="Karasinski D."/>
            <person name="Kautmanova I."/>
            <person name="Kiss B."/>
            <person name="Kocsube S."/>
            <person name="Kotiranta H."/>
            <person name="LaButti K.M."/>
            <person name="Lechner B.E."/>
            <person name="Liimatainen K."/>
            <person name="Lipzen A."/>
            <person name="Lukacs Z."/>
            <person name="Mihaltcheva S."/>
            <person name="Morgado L.N."/>
            <person name="Niskanen T."/>
            <person name="Noordeloos M.E."/>
            <person name="Ohm R.A."/>
            <person name="Ortiz-Santana B."/>
            <person name="Ovrebo C."/>
            <person name="Racz N."/>
            <person name="Riley R."/>
            <person name="Savchenko A."/>
            <person name="Shiryaev A."/>
            <person name="Soop K."/>
            <person name="Spirin V."/>
            <person name="Szebenyi C."/>
            <person name="Tomsovsky M."/>
            <person name="Tulloss R.E."/>
            <person name="Uehling J."/>
            <person name="Grigoriev I.V."/>
            <person name="Vagvolgyi C."/>
            <person name="Papp T."/>
            <person name="Martin F.M."/>
            <person name="Miettinen O."/>
            <person name="Hibbett D.S."/>
            <person name="Nagy L.G."/>
        </authorList>
    </citation>
    <scope>NUCLEOTIDE SEQUENCE [LARGE SCALE GENOMIC DNA]</scope>
    <source>
        <strain evidence="1 2">NL-1719</strain>
    </source>
</reference>
<gene>
    <name evidence="1" type="ORF">BDN72DRAFT_904995</name>
</gene>